<dbReference type="EMBL" id="JBHSGN010000059">
    <property type="protein sequence ID" value="MFC4673586.1"/>
    <property type="molecule type" value="Genomic_DNA"/>
</dbReference>
<name>A0ABV9KUF3_9BACT</name>
<dbReference type="InterPro" id="IPR001387">
    <property type="entry name" value="Cro/C1-type_HTH"/>
</dbReference>
<comment type="caution">
    <text evidence="1">The sequence shown here is derived from an EMBL/GenBank/DDBJ whole genome shotgun (WGS) entry which is preliminary data.</text>
</comment>
<evidence type="ECO:0000313" key="1">
    <source>
        <dbReference type="EMBL" id="MFC4673586.1"/>
    </source>
</evidence>
<dbReference type="RefSeq" id="WP_379995012.1">
    <property type="nucleotide sequence ID" value="NZ_JBHSGN010000059.1"/>
</dbReference>
<organism evidence="1 2">
    <name type="scientific">Dysgonomonas termitidis</name>
    <dbReference type="NCBI Taxonomy" id="1516126"/>
    <lineage>
        <taxon>Bacteria</taxon>
        <taxon>Pseudomonadati</taxon>
        <taxon>Bacteroidota</taxon>
        <taxon>Bacteroidia</taxon>
        <taxon>Bacteroidales</taxon>
        <taxon>Dysgonomonadaceae</taxon>
        <taxon>Dysgonomonas</taxon>
    </lineage>
</organism>
<gene>
    <name evidence="1" type="ORF">ACFO6W_07765</name>
</gene>
<dbReference type="CDD" id="cd00093">
    <property type="entry name" value="HTH_XRE"/>
    <property type="match status" value="1"/>
</dbReference>
<protein>
    <submittedName>
        <fullName evidence="1">Helix-turn-helix domain-containing protein</fullName>
    </submittedName>
</protein>
<dbReference type="Proteomes" id="UP001596023">
    <property type="component" value="Unassembled WGS sequence"/>
</dbReference>
<sequence>MAKKNRPKQELERLREIAEDYYIRLNKTGREIAEILDVSEQTVSNWKKGRTGEKPWDDRKKEIQLTPVKLKELLMEESYKIVKGETSNVNADQLSKFMAAIDRLDKSVNPRIAMSVLQMRDNFMAEVAPERAIEDLEYNKQFLQHLIALES</sequence>
<keyword evidence="2" id="KW-1185">Reference proteome</keyword>
<accession>A0ABV9KUF3</accession>
<proteinExistence type="predicted"/>
<reference evidence="2" key="1">
    <citation type="journal article" date="2019" name="Int. J. Syst. Evol. Microbiol.">
        <title>The Global Catalogue of Microorganisms (GCM) 10K type strain sequencing project: providing services to taxonomists for standard genome sequencing and annotation.</title>
        <authorList>
            <consortium name="The Broad Institute Genomics Platform"/>
            <consortium name="The Broad Institute Genome Sequencing Center for Infectious Disease"/>
            <person name="Wu L."/>
            <person name="Ma J."/>
        </authorList>
    </citation>
    <scope>NUCLEOTIDE SEQUENCE [LARGE SCALE GENOMIC DNA]</scope>
    <source>
        <strain evidence="2">CCUG 66188</strain>
    </source>
</reference>
<evidence type="ECO:0000313" key="2">
    <source>
        <dbReference type="Proteomes" id="UP001596023"/>
    </source>
</evidence>